<name>A0A3M7S7N8_BRAPC</name>
<gene>
    <name evidence="1" type="ORF">BpHYR1_020789</name>
</gene>
<proteinExistence type="predicted"/>
<accession>A0A3M7S7N8</accession>
<dbReference type="Proteomes" id="UP000276133">
    <property type="component" value="Unassembled WGS sequence"/>
</dbReference>
<evidence type="ECO:0000313" key="2">
    <source>
        <dbReference type="Proteomes" id="UP000276133"/>
    </source>
</evidence>
<dbReference type="AlphaFoldDB" id="A0A3M7S7N8"/>
<reference evidence="1 2" key="1">
    <citation type="journal article" date="2018" name="Sci. Rep.">
        <title>Genomic signatures of local adaptation to the degree of environmental predictability in rotifers.</title>
        <authorList>
            <person name="Franch-Gras L."/>
            <person name="Hahn C."/>
            <person name="Garcia-Roger E.M."/>
            <person name="Carmona M.J."/>
            <person name="Serra M."/>
            <person name="Gomez A."/>
        </authorList>
    </citation>
    <scope>NUCLEOTIDE SEQUENCE [LARGE SCALE GENOMIC DNA]</scope>
    <source>
        <strain evidence="1">HYR1</strain>
    </source>
</reference>
<protein>
    <submittedName>
        <fullName evidence="1">Uncharacterized protein</fullName>
    </submittedName>
</protein>
<comment type="caution">
    <text evidence="1">The sequence shown here is derived from an EMBL/GenBank/DDBJ whole genome shotgun (WGS) entry which is preliminary data.</text>
</comment>
<organism evidence="1 2">
    <name type="scientific">Brachionus plicatilis</name>
    <name type="common">Marine rotifer</name>
    <name type="synonym">Brachionus muelleri</name>
    <dbReference type="NCBI Taxonomy" id="10195"/>
    <lineage>
        <taxon>Eukaryota</taxon>
        <taxon>Metazoa</taxon>
        <taxon>Spiralia</taxon>
        <taxon>Gnathifera</taxon>
        <taxon>Rotifera</taxon>
        <taxon>Eurotatoria</taxon>
        <taxon>Monogononta</taxon>
        <taxon>Pseudotrocha</taxon>
        <taxon>Ploima</taxon>
        <taxon>Brachionidae</taxon>
        <taxon>Brachionus</taxon>
    </lineage>
</organism>
<keyword evidence="2" id="KW-1185">Reference proteome</keyword>
<sequence length="103" mass="11637">MPHNFFSLSNVFDFGCLANLMKISSNVVSDMPMLSIPKWSIFDSTCWKNFSVSFDERLVGFESVPKLYSDLAPESEDRPESVVKRFGITKSGSFARLFLANVK</sequence>
<evidence type="ECO:0000313" key="1">
    <source>
        <dbReference type="EMBL" id="RNA31843.1"/>
    </source>
</evidence>
<dbReference type="EMBL" id="REGN01001891">
    <property type="protein sequence ID" value="RNA31843.1"/>
    <property type="molecule type" value="Genomic_DNA"/>
</dbReference>